<comment type="caution">
    <text evidence="1">The sequence shown here is derived from an EMBL/GenBank/DDBJ whole genome shotgun (WGS) entry which is preliminary data.</text>
</comment>
<evidence type="ECO:0000313" key="2">
    <source>
        <dbReference type="Proteomes" id="UP001318860"/>
    </source>
</evidence>
<dbReference type="InterPro" id="IPR029021">
    <property type="entry name" value="Prot-tyrosine_phosphatase-like"/>
</dbReference>
<protein>
    <recommendedName>
        <fullName evidence="3">Dual specificity protein phosphatase DSP8</fullName>
    </recommendedName>
</protein>
<reference evidence="1 2" key="1">
    <citation type="journal article" date="2021" name="Comput. Struct. Biotechnol. J.">
        <title>De novo genome assembly of the potent medicinal plant Rehmannia glutinosa using nanopore technology.</title>
        <authorList>
            <person name="Ma L."/>
            <person name="Dong C."/>
            <person name="Song C."/>
            <person name="Wang X."/>
            <person name="Zheng X."/>
            <person name="Niu Y."/>
            <person name="Chen S."/>
            <person name="Feng W."/>
        </authorList>
    </citation>
    <scope>NUCLEOTIDE SEQUENCE [LARGE SCALE GENOMIC DNA]</scope>
    <source>
        <strain evidence="1">DH-2019</strain>
    </source>
</reference>
<accession>A0ABR0U4L7</accession>
<dbReference type="PANTHER" id="PTHR46274">
    <property type="entry name" value="PHOSPHATIDYLINOSITOL PHOSPHATASE"/>
    <property type="match status" value="1"/>
</dbReference>
<evidence type="ECO:0008006" key="3">
    <source>
        <dbReference type="Google" id="ProtNLM"/>
    </source>
</evidence>
<dbReference type="EMBL" id="JABTTQ020003441">
    <property type="protein sequence ID" value="KAK6117457.1"/>
    <property type="molecule type" value="Genomic_DNA"/>
</dbReference>
<evidence type="ECO:0000313" key="1">
    <source>
        <dbReference type="EMBL" id="KAK6117457.1"/>
    </source>
</evidence>
<dbReference type="SUPFAM" id="SSF52799">
    <property type="entry name" value="(Phosphotyrosine protein) phosphatases II"/>
    <property type="match status" value="1"/>
</dbReference>
<dbReference type="Proteomes" id="UP001318860">
    <property type="component" value="Unassembled WGS sequence"/>
</dbReference>
<keyword evidence="2" id="KW-1185">Reference proteome</keyword>
<name>A0ABR0U4L7_REHGL</name>
<proteinExistence type="predicted"/>
<sequence length="278" mass="31449">MYLEELKEREQGEEELSGGADVLCKVDGAIVLRWDTKRILVGAGARALFYPTLLYNVVRNKIQAEFRWWDWIDNFESVDLSVSAVPFPSDIHRLKELGVCGVVTLNESYETLVPSSLYEVKYRQMMPDVAYNYVKSIRPRVLLASAQWKAVQEFYHLKVKGSSSSQMTDLLFRSPRLLAARDLFAFDDCSMVVITQSDLDGYDPEKTSVVVRNEIWADLKLIYQVKIVSEAALARLSCLWVHCNRHQKTSSEKLTSDGGGTVGTPPVGNMDVDIHVFS</sequence>
<gene>
    <name evidence="1" type="ORF">DH2020_048784</name>
</gene>
<organism evidence="1 2">
    <name type="scientific">Rehmannia glutinosa</name>
    <name type="common">Chinese foxglove</name>
    <dbReference type="NCBI Taxonomy" id="99300"/>
    <lineage>
        <taxon>Eukaryota</taxon>
        <taxon>Viridiplantae</taxon>
        <taxon>Streptophyta</taxon>
        <taxon>Embryophyta</taxon>
        <taxon>Tracheophyta</taxon>
        <taxon>Spermatophyta</taxon>
        <taxon>Magnoliopsida</taxon>
        <taxon>eudicotyledons</taxon>
        <taxon>Gunneridae</taxon>
        <taxon>Pentapetalae</taxon>
        <taxon>asterids</taxon>
        <taxon>lamiids</taxon>
        <taxon>Lamiales</taxon>
        <taxon>Orobanchaceae</taxon>
        <taxon>Rehmannieae</taxon>
        <taxon>Rehmannia</taxon>
    </lineage>
</organism>
<dbReference type="PANTHER" id="PTHR46274:SF9">
    <property type="entry name" value="PHOSPHATIDYLGLYCEROPHOSPHATE PHOSPHATASE PTPMT1"/>
    <property type="match status" value="1"/>
</dbReference>